<reference evidence="2 3" key="1">
    <citation type="submission" date="2024-02" db="EMBL/GenBank/DDBJ databases">
        <title>Rubritalea halochordaticola NBRC 107102.</title>
        <authorList>
            <person name="Ichikawa N."/>
            <person name="Katano-Makiyama Y."/>
            <person name="Hidaka K."/>
        </authorList>
    </citation>
    <scope>NUCLEOTIDE SEQUENCE [LARGE SCALE GENOMIC DNA]</scope>
    <source>
        <strain evidence="2 3">NBRC 107102</strain>
    </source>
</reference>
<organism evidence="2 3">
    <name type="scientific">Rubritalea halochordaticola</name>
    <dbReference type="NCBI Taxonomy" id="714537"/>
    <lineage>
        <taxon>Bacteria</taxon>
        <taxon>Pseudomonadati</taxon>
        <taxon>Verrucomicrobiota</taxon>
        <taxon>Verrucomicrobiia</taxon>
        <taxon>Verrucomicrobiales</taxon>
        <taxon>Rubritaleaceae</taxon>
        <taxon>Rubritalea</taxon>
    </lineage>
</organism>
<sequence>MNEKELYKQKRQVQLDEWSAELQKLKAKASEASAEAKIEINKEIESLERKIDEGQDKLAELAHASEDAWESIKDGVESAWDSMRSAISDATSKFRKH</sequence>
<keyword evidence="3" id="KW-1185">Reference proteome</keyword>
<dbReference type="SUPFAM" id="SSF58113">
    <property type="entry name" value="Apolipoprotein A-I"/>
    <property type="match status" value="1"/>
</dbReference>
<keyword evidence="1" id="KW-0175">Coiled coil</keyword>
<gene>
    <name evidence="2" type="ORF">Rhal01_02992</name>
</gene>
<comment type="caution">
    <text evidence="2">The sequence shown here is derived from an EMBL/GenBank/DDBJ whole genome shotgun (WGS) entry which is preliminary data.</text>
</comment>
<evidence type="ECO:0008006" key="4">
    <source>
        <dbReference type="Google" id="ProtNLM"/>
    </source>
</evidence>
<proteinExistence type="predicted"/>
<dbReference type="Pfam" id="PF05017">
    <property type="entry name" value="TMP"/>
    <property type="match status" value="2"/>
</dbReference>
<feature type="coiled-coil region" evidence="1">
    <location>
        <begin position="8"/>
        <end position="64"/>
    </location>
</feature>
<dbReference type="InterPro" id="IPR007713">
    <property type="entry name" value="TMP_rpt"/>
</dbReference>
<dbReference type="EMBL" id="BAABRL010000010">
    <property type="protein sequence ID" value="GAA5496807.1"/>
    <property type="molecule type" value="Genomic_DNA"/>
</dbReference>
<dbReference type="Proteomes" id="UP001424741">
    <property type="component" value="Unassembled WGS sequence"/>
</dbReference>
<evidence type="ECO:0000313" key="3">
    <source>
        <dbReference type="Proteomes" id="UP001424741"/>
    </source>
</evidence>
<protein>
    <recommendedName>
        <fullName evidence="4">Coiled coil domain-containing protein</fullName>
    </recommendedName>
</protein>
<dbReference type="RefSeq" id="WP_346189417.1">
    <property type="nucleotide sequence ID" value="NZ_BAABRL010000010.1"/>
</dbReference>
<dbReference type="Gene3D" id="1.20.120.20">
    <property type="entry name" value="Apolipoprotein"/>
    <property type="match status" value="1"/>
</dbReference>
<evidence type="ECO:0000313" key="2">
    <source>
        <dbReference type="EMBL" id="GAA5496807.1"/>
    </source>
</evidence>
<accession>A0ABP9V846</accession>
<name>A0ABP9V846_9BACT</name>
<evidence type="ECO:0000256" key="1">
    <source>
        <dbReference type="SAM" id="Coils"/>
    </source>
</evidence>